<sequence>MNRPSRVIPAAVATSVVTAVLIPTGASATPAAPATAPAHATAAQRHEVTLVTGDRVLAARDATGRWSLGLAQDPDRAPGAAEHVVTYGKRRGGVVDHYLVPDKALGLLRAGVLDEQLFNITGLIRQGYDDATTDSLPLLIERPDGASARAVAEAPAGSTVDRALPELGLTAVAEHKNRAEEFFAGVAPSPTALVASTREVWLNARVTASLDRSVPQIGAPEAWAAGYTGKGVTVAVLDTGYDDRHPDLAGTVTRSRDFSGADGGSVRDGHGHGTHVASTITGSGAASGGRYRGVAPDASLAVGKVLGDDGSGELDDVSAGMAWAAAEAHADVVNMSVGSWPTDGTDPAARALNELSVRYGTLFVVAAGNYGSDEAVSSPASADAALAVAGLTKDGKLSEFSSRGPRVGDGAAKPEIAAPGSDIVAARAAGTSIGSPVDTSYTSLSGTSMATPHVAGAAAIVAQQHPDWSGDRFKGALVGTAAPVAGTGATAVDAGLVDLARATKQPVRTDQASVSTYLRWPTPQPQERKVAYRNDTDSPVPLHLALALTDKTGQQAPARLAELSAPTLTVPARGAADAVITTRGGSGKAGIAFNGLLTARAADGAVSLRTPVGVQEEPERYDLAIDVKNRDGATPNPDDGSVLAVNVETGEAISSPLGQPLRVAPGTYTVSGYVQTPTPNKVAVVASFANPDVRVTGAARVAFDARLGKRVSFDVGQPAARGGAWLSLAQTTTKGLPYPVSAALYLDPQFNELYAYSTPGVRAPWFGYAENARLEEPLLELFAESPQRFEVVSSWLRGSPDPKLDERLDAVHAGAGTPEDLARVDVRGKLAVIELPDGITYEEVYRRVEGIKNAGGKLVAAYVAERAALAGAALSPETPLAALPTLRVGDVPGRRFVAAVKAGGVKTSLLSRKVSASRYELSYPTEGYVPARLEHRERQSDLAAVRTIHYDGTENTPYITAAEVDGLGTTIGTNRGLIAPWAAERTEYFTPGKWTLRGYVWSALAGDMVEQLDLKGGRTYRVEWGKGVRGPGFTGTTLDDFGKPRPWVSRTGDRLRVDVPFFTDAAGHAVGAQTWADMETGTTALYRDGVQLGKVDKPGVAELAAPADNSTYRLTADVDRAPQQDWWKLSTKVAVDWTYRFPPRGGPDEVPPLLTVGYRPALSLTNSAPAGRFTIPVTVGRADAPRPQVRSLTVEVSYDDGATWQPTQTRRADPGWEVSVRNPATGHASPRARATDNAGNSVTQTVIRAYRIG</sequence>
<dbReference type="InterPro" id="IPR015500">
    <property type="entry name" value="Peptidase_S8_subtilisin-rel"/>
</dbReference>
<evidence type="ECO:0000313" key="10">
    <source>
        <dbReference type="Proteomes" id="UP000239203"/>
    </source>
</evidence>
<evidence type="ECO:0000313" key="9">
    <source>
        <dbReference type="EMBL" id="PPK62060.1"/>
    </source>
</evidence>
<dbReference type="PANTHER" id="PTHR43806:SF65">
    <property type="entry name" value="SERINE PROTEASE APRX"/>
    <property type="match status" value="1"/>
</dbReference>
<dbReference type="GO" id="GO:0006508">
    <property type="term" value="P:proteolysis"/>
    <property type="evidence" value="ECO:0007669"/>
    <property type="project" value="UniProtKB-KW"/>
</dbReference>
<evidence type="ECO:0000256" key="7">
    <source>
        <dbReference type="SAM" id="SignalP"/>
    </source>
</evidence>
<keyword evidence="10" id="KW-1185">Reference proteome</keyword>
<dbReference type="Pfam" id="PF00082">
    <property type="entry name" value="Peptidase_S8"/>
    <property type="match status" value="1"/>
</dbReference>
<dbReference type="Gene3D" id="3.40.50.200">
    <property type="entry name" value="Peptidase S8/S53 domain"/>
    <property type="match status" value="1"/>
</dbReference>
<evidence type="ECO:0000256" key="2">
    <source>
        <dbReference type="ARBA" id="ARBA00022670"/>
    </source>
</evidence>
<dbReference type="InterPro" id="IPR023828">
    <property type="entry name" value="Peptidase_S8_Ser-AS"/>
</dbReference>
<keyword evidence="2 6" id="KW-0645">Protease</keyword>
<gene>
    <name evidence="9" type="ORF">CLV40_13730</name>
</gene>
<evidence type="ECO:0000256" key="3">
    <source>
        <dbReference type="ARBA" id="ARBA00022801"/>
    </source>
</evidence>
<feature type="active site" description="Charge relay system" evidence="5 6">
    <location>
        <position position="448"/>
    </location>
</feature>
<dbReference type="SUPFAM" id="SSF52743">
    <property type="entry name" value="Subtilisin-like"/>
    <property type="match status" value="1"/>
</dbReference>
<keyword evidence="4 6" id="KW-0720">Serine protease</keyword>
<evidence type="ECO:0000259" key="8">
    <source>
        <dbReference type="Pfam" id="PF00082"/>
    </source>
</evidence>
<reference evidence="9 10" key="1">
    <citation type="submission" date="2018-02" db="EMBL/GenBank/DDBJ databases">
        <title>Genomic Encyclopedia of Archaeal and Bacterial Type Strains, Phase II (KMG-II): from individual species to whole genera.</title>
        <authorList>
            <person name="Goeker M."/>
        </authorList>
    </citation>
    <scope>NUCLEOTIDE SEQUENCE [LARGE SCALE GENOMIC DNA]</scope>
    <source>
        <strain evidence="9 10">YU 961-1</strain>
    </source>
</reference>
<comment type="caution">
    <text evidence="9">The sequence shown here is derived from an EMBL/GenBank/DDBJ whole genome shotgun (WGS) entry which is preliminary data.</text>
</comment>
<dbReference type="GO" id="GO:0004252">
    <property type="term" value="F:serine-type endopeptidase activity"/>
    <property type="evidence" value="ECO:0007669"/>
    <property type="project" value="UniProtKB-UniRule"/>
</dbReference>
<name>A0A2S6GCQ4_9PSEU</name>
<dbReference type="InterPro" id="IPR000209">
    <property type="entry name" value="Peptidase_S8/S53_dom"/>
</dbReference>
<dbReference type="PROSITE" id="PS00137">
    <property type="entry name" value="SUBTILASE_HIS"/>
    <property type="match status" value="1"/>
</dbReference>
<keyword evidence="7" id="KW-0732">Signal</keyword>
<comment type="similarity">
    <text evidence="1 6">Belongs to the peptidase S8 family.</text>
</comment>
<evidence type="ECO:0000256" key="1">
    <source>
        <dbReference type="ARBA" id="ARBA00011073"/>
    </source>
</evidence>
<dbReference type="PANTHER" id="PTHR43806">
    <property type="entry name" value="PEPTIDASE S8"/>
    <property type="match status" value="1"/>
</dbReference>
<dbReference type="AlphaFoldDB" id="A0A2S6GCQ4"/>
<feature type="signal peptide" evidence="7">
    <location>
        <begin position="1"/>
        <end position="28"/>
    </location>
</feature>
<evidence type="ECO:0000256" key="5">
    <source>
        <dbReference type="PIRSR" id="PIRSR615500-1"/>
    </source>
</evidence>
<dbReference type="PRINTS" id="PR00723">
    <property type="entry name" value="SUBTILISIN"/>
</dbReference>
<dbReference type="InterPro" id="IPR036852">
    <property type="entry name" value="Peptidase_S8/S53_dom_sf"/>
</dbReference>
<protein>
    <submittedName>
        <fullName evidence="9">Subtilisin family serine protease</fullName>
    </submittedName>
</protein>
<dbReference type="EMBL" id="PTIX01000037">
    <property type="protein sequence ID" value="PPK62060.1"/>
    <property type="molecule type" value="Genomic_DNA"/>
</dbReference>
<feature type="active site" description="Charge relay system" evidence="5 6">
    <location>
        <position position="272"/>
    </location>
</feature>
<evidence type="ECO:0000256" key="4">
    <source>
        <dbReference type="ARBA" id="ARBA00022825"/>
    </source>
</evidence>
<proteinExistence type="inferred from homology"/>
<dbReference type="InterPro" id="IPR050131">
    <property type="entry name" value="Peptidase_S8_subtilisin-like"/>
</dbReference>
<organism evidence="9 10">
    <name type="scientific">Actinokineospora auranticolor</name>
    <dbReference type="NCBI Taxonomy" id="155976"/>
    <lineage>
        <taxon>Bacteria</taxon>
        <taxon>Bacillati</taxon>
        <taxon>Actinomycetota</taxon>
        <taxon>Actinomycetes</taxon>
        <taxon>Pseudonocardiales</taxon>
        <taxon>Pseudonocardiaceae</taxon>
        <taxon>Actinokineospora</taxon>
    </lineage>
</organism>
<dbReference type="RefSeq" id="WP_181043936.1">
    <property type="nucleotide sequence ID" value="NZ_CP154825.1"/>
</dbReference>
<evidence type="ECO:0000256" key="6">
    <source>
        <dbReference type="PROSITE-ProRule" id="PRU01240"/>
    </source>
</evidence>
<dbReference type="PROSITE" id="PS00138">
    <property type="entry name" value="SUBTILASE_SER"/>
    <property type="match status" value="1"/>
</dbReference>
<feature type="active site" description="Charge relay system" evidence="5 6">
    <location>
        <position position="238"/>
    </location>
</feature>
<dbReference type="InterPro" id="IPR022398">
    <property type="entry name" value="Peptidase_S8_His-AS"/>
</dbReference>
<accession>A0A2S6GCQ4</accession>
<dbReference type="PROSITE" id="PS51892">
    <property type="entry name" value="SUBTILASE"/>
    <property type="match status" value="1"/>
</dbReference>
<dbReference type="Proteomes" id="UP000239203">
    <property type="component" value="Unassembled WGS sequence"/>
</dbReference>
<keyword evidence="3 6" id="KW-0378">Hydrolase</keyword>
<feature type="domain" description="Peptidase S8/S53" evidence="8">
    <location>
        <begin position="229"/>
        <end position="484"/>
    </location>
</feature>
<feature type="chain" id="PRO_5015608694" evidence="7">
    <location>
        <begin position="29"/>
        <end position="1253"/>
    </location>
</feature>